<dbReference type="EMBL" id="BOVJ01000136">
    <property type="protein sequence ID" value="GIQ65499.1"/>
    <property type="molecule type" value="Genomic_DNA"/>
</dbReference>
<proteinExistence type="predicted"/>
<gene>
    <name evidence="1" type="ORF">PACILC2_40670</name>
</gene>
<evidence type="ECO:0000313" key="1">
    <source>
        <dbReference type="EMBL" id="GIQ65499.1"/>
    </source>
</evidence>
<protein>
    <submittedName>
        <fullName evidence="1">Uncharacterized protein</fullName>
    </submittedName>
</protein>
<dbReference type="RefSeq" id="WP_213529972.1">
    <property type="nucleotide sequence ID" value="NZ_BOVJ01000136.1"/>
</dbReference>
<organism evidence="1 2">
    <name type="scientific">Paenibacillus cisolokensis</name>
    <dbReference type="NCBI Taxonomy" id="1658519"/>
    <lineage>
        <taxon>Bacteria</taxon>
        <taxon>Bacillati</taxon>
        <taxon>Bacillota</taxon>
        <taxon>Bacilli</taxon>
        <taxon>Bacillales</taxon>
        <taxon>Paenibacillaceae</taxon>
        <taxon>Paenibacillus</taxon>
    </lineage>
</organism>
<sequence length="90" mass="10359">MKVFHGIIEIAGQMGIMCGELKRRGHLATGYNIFHSYLGYRDNLINTNLDEIKNTSKHIINFFDVFHFHYASSLIPGYKDLELIKSKGKK</sequence>
<dbReference type="Proteomes" id="UP000680304">
    <property type="component" value="Unassembled WGS sequence"/>
</dbReference>
<comment type="caution">
    <text evidence="1">The sequence shown here is derived from an EMBL/GenBank/DDBJ whole genome shotgun (WGS) entry which is preliminary data.</text>
</comment>
<name>A0ABQ4NBA3_9BACL</name>
<reference evidence="1 2" key="1">
    <citation type="submission" date="2021-04" db="EMBL/GenBank/DDBJ databases">
        <title>Draft genome sequence of Paenibacillus cisolokensis, LC2-13A.</title>
        <authorList>
            <person name="Uke A."/>
            <person name="Chhe C."/>
            <person name="Baramee S."/>
            <person name="Kosugi A."/>
        </authorList>
    </citation>
    <scope>NUCLEOTIDE SEQUENCE [LARGE SCALE GENOMIC DNA]</scope>
    <source>
        <strain evidence="1 2">LC2-13A</strain>
    </source>
</reference>
<keyword evidence="2" id="KW-1185">Reference proteome</keyword>
<evidence type="ECO:0000313" key="2">
    <source>
        <dbReference type="Proteomes" id="UP000680304"/>
    </source>
</evidence>
<accession>A0ABQ4NBA3</accession>